<proteinExistence type="predicted"/>
<dbReference type="Gene3D" id="3.40.50.150">
    <property type="entry name" value="Vaccinia Virus protein VP39"/>
    <property type="match status" value="1"/>
</dbReference>
<evidence type="ECO:0000259" key="5">
    <source>
        <dbReference type="Pfam" id="PF08100"/>
    </source>
</evidence>
<accession>A0ABU2SX94</accession>
<dbReference type="InterPro" id="IPR036388">
    <property type="entry name" value="WH-like_DNA-bd_sf"/>
</dbReference>
<dbReference type="GO" id="GO:0008168">
    <property type="term" value="F:methyltransferase activity"/>
    <property type="evidence" value="ECO:0007669"/>
    <property type="project" value="UniProtKB-KW"/>
</dbReference>
<dbReference type="PIRSF" id="PIRSF005739">
    <property type="entry name" value="O-mtase"/>
    <property type="match status" value="1"/>
</dbReference>
<dbReference type="PANTHER" id="PTHR43712:SF2">
    <property type="entry name" value="O-METHYLTRANSFERASE CICE"/>
    <property type="match status" value="1"/>
</dbReference>
<dbReference type="PANTHER" id="PTHR43712">
    <property type="entry name" value="PUTATIVE (AFU_ORTHOLOGUE AFUA_4G14580)-RELATED"/>
    <property type="match status" value="1"/>
</dbReference>
<feature type="domain" description="O-methyltransferase C-terminal" evidence="4">
    <location>
        <begin position="112"/>
        <end position="313"/>
    </location>
</feature>
<dbReference type="Pfam" id="PF00891">
    <property type="entry name" value="Methyltransf_2"/>
    <property type="match status" value="1"/>
</dbReference>
<dbReference type="InterPro" id="IPR001077">
    <property type="entry name" value="COMT_C"/>
</dbReference>
<comment type="caution">
    <text evidence="6">The sequence shown here is derived from an EMBL/GenBank/DDBJ whole genome shotgun (WGS) entry which is preliminary data.</text>
</comment>
<evidence type="ECO:0000259" key="4">
    <source>
        <dbReference type="Pfam" id="PF00891"/>
    </source>
</evidence>
<dbReference type="RefSeq" id="WP_311615662.1">
    <property type="nucleotide sequence ID" value="NZ_JAVRFI010000033.1"/>
</dbReference>
<dbReference type="Gene3D" id="1.10.10.10">
    <property type="entry name" value="Winged helix-like DNA-binding domain superfamily/Winged helix DNA-binding domain"/>
    <property type="match status" value="1"/>
</dbReference>
<evidence type="ECO:0000313" key="6">
    <source>
        <dbReference type="EMBL" id="MDT0453624.1"/>
    </source>
</evidence>
<evidence type="ECO:0000256" key="1">
    <source>
        <dbReference type="ARBA" id="ARBA00022603"/>
    </source>
</evidence>
<dbReference type="GO" id="GO:0032259">
    <property type="term" value="P:methylation"/>
    <property type="evidence" value="ECO:0007669"/>
    <property type="project" value="UniProtKB-KW"/>
</dbReference>
<evidence type="ECO:0000256" key="3">
    <source>
        <dbReference type="ARBA" id="ARBA00022691"/>
    </source>
</evidence>
<dbReference type="Gene3D" id="1.10.287.1350">
    <property type="match status" value="1"/>
</dbReference>
<dbReference type="Proteomes" id="UP001180531">
    <property type="component" value="Unassembled WGS sequence"/>
</dbReference>
<dbReference type="Pfam" id="PF08100">
    <property type="entry name" value="Dimerisation"/>
    <property type="match status" value="1"/>
</dbReference>
<name>A0ABU2SX94_9ACTN</name>
<dbReference type="CDD" id="cd02440">
    <property type="entry name" value="AdoMet_MTases"/>
    <property type="match status" value="1"/>
</dbReference>
<reference evidence="6" key="1">
    <citation type="submission" date="2024-05" db="EMBL/GenBank/DDBJ databases">
        <title>30 novel species of actinomycetes from the DSMZ collection.</title>
        <authorList>
            <person name="Nouioui I."/>
        </authorList>
    </citation>
    <scope>NUCLEOTIDE SEQUENCE</scope>
    <source>
        <strain evidence="6">DSM 40473</strain>
    </source>
</reference>
<dbReference type="InterPro" id="IPR012967">
    <property type="entry name" value="COMT_dimerisation"/>
</dbReference>
<keyword evidence="3" id="KW-0949">S-adenosyl-L-methionine</keyword>
<dbReference type="PROSITE" id="PS51683">
    <property type="entry name" value="SAM_OMT_II"/>
    <property type="match status" value="1"/>
</dbReference>
<feature type="domain" description="O-methyltransferase dimerisation" evidence="5">
    <location>
        <begin position="15"/>
        <end position="83"/>
    </location>
</feature>
<organism evidence="6 7">
    <name type="scientific">Streptomyces hesseae</name>
    <dbReference type="NCBI Taxonomy" id="3075519"/>
    <lineage>
        <taxon>Bacteria</taxon>
        <taxon>Bacillati</taxon>
        <taxon>Actinomycetota</taxon>
        <taxon>Actinomycetes</taxon>
        <taxon>Kitasatosporales</taxon>
        <taxon>Streptomycetaceae</taxon>
        <taxon>Streptomyces</taxon>
    </lineage>
</organism>
<keyword evidence="1 6" id="KW-0489">Methyltransferase</keyword>
<dbReference type="SUPFAM" id="SSF53335">
    <property type="entry name" value="S-adenosyl-L-methionine-dependent methyltransferases"/>
    <property type="match status" value="1"/>
</dbReference>
<sequence length="347" mass="36806">MNDDFARLLSLKDTMTPWALRAVATLGVPDLLADGELGAGELARRTGVVPDALCRVLRLLTARGVFTEPKPGVFGPTALSRLLESGGRPISMGPWLDLDGAVGRGDRACVHILEALRTGRPVYERVYGRPVWEDLAADPALTASFDTAMAARAAALAPAVAAGYDWSTARHVLDAGGGTGTVLAEVLRTHPRLRGTLLDRAPAVTAARAAWGDTAEGRRCAFTSGSFFDALPMGADVILLVNVIHDWPDEHAAAVLRRCAEALPPDGRVLIAEHLRDGAAGPLLELDLLMLLVYGGRERDLDDFRALVSVAGLELTGVTETRAGISLLSCQLPQLPFQGIVGNHHQS</sequence>
<keyword evidence="7" id="KW-1185">Reference proteome</keyword>
<dbReference type="SUPFAM" id="SSF46785">
    <property type="entry name" value="Winged helix' DNA-binding domain"/>
    <property type="match status" value="1"/>
</dbReference>
<gene>
    <name evidence="6" type="ORF">RM609_31750</name>
</gene>
<evidence type="ECO:0000313" key="7">
    <source>
        <dbReference type="Proteomes" id="UP001180531"/>
    </source>
</evidence>
<dbReference type="InterPro" id="IPR016461">
    <property type="entry name" value="COMT-like"/>
</dbReference>
<protein>
    <submittedName>
        <fullName evidence="6">Methyltransferase</fullName>
    </submittedName>
</protein>
<keyword evidence="2" id="KW-0808">Transferase</keyword>
<dbReference type="InterPro" id="IPR029063">
    <property type="entry name" value="SAM-dependent_MTases_sf"/>
</dbReference>
<dbReference type="InterPro" id="IPR036390">
    <property type="entry name" value="WH_DNA-bd_sf"/>
</dbReference>
<evidence type="ECO:0000256" key="2">
    <source>
        <dbReference type="ARBA" id="ARBA00022679"/>
    </source>
</evidence>
<dbReference type="EMBL" id="JAVRFI010000033">
    <property type="protein sequence ID" value="MDT0453624.1"/>
    <property type="molecule type" value="Genomic_DNA"/>
</dbReference>